<evidence type="ECO:0008006" key="3">
    <source>
        <dbReference type="Google" id="ProtNLM"/>
    </source>
</evidence>
<evidence type="ECO:0000313" key="2">
    <source>
        <dbReference type="Proteomes" id="UP000247565"/>
    </source>
</evidence>
<dbReference type="InterPro" id="IPR003795">
    <property type="entry name" value="DUF192"/>
</dbReference>
<organism evidence="1 2">
    <name type="scientific">Commensalibacter melissae</name>
    <dbReference type="NCBI Taxonomy" id="2070537"/>
    <lineage>
        <taxon>Bacteria</taxon>
        <taxon>Pseudomonadati</taxon>
        <taxon>Pseudomonadota</taxon>
        <taxon>Alphaproteobacteria</taxon>
        <taxon>Acetobacterales</taxon>
        <taxon>Acetobacteraceae</taxon>
    </lineage>
</organism>
<dbReference type="Proteomes" id="UP000247565">
    <property type="component" value="Unassembled WGS sequence"/>
</dbReference>
<reference evidence="1 2" key="1">
    <citation type="submission" date="2018-05" db="EMBL/GenBank/DDBJ databases">
        <title>Reference genomes for bee gut microbiota database.</title>
        <authorList>
            <person name="Ellegaard K.M."/>
        </authorList>
    </citation>
    <scope>NUCLEOTIDE SEQUENCE [LARGE SCALE GENOMIC DNA]</scope>
    <source>
        <strain evidence="1 2">ESL0284</strain>
    </source>
</reference>
<dbReference type="PANTHER" id="PTHR37953">
    <property type="entry name" value="UPF0127 PROTEIN MJ1496"/>
    <property type="match status" value="1"/>
</dbReference>
<dbReference type="PANTHER" id="PTHR37953:SF1">
    <property type="entry name" value="UPF0127 PROTEIN MJ1496"/>
    <property type="match status" value="1"/>
</dbReference>
<gene>
    <name evidence="1" type="ORF">DK869_08495</name>
</gene>
<proteinExistence type="predicted"/>
<accession>A0A318MX57</accession>
<comment type="caution">
    <text evidence="1">The sequence shown here is derived from an EMBL/GenBank/DDBJ whole genome shotgun (WGS) entry which is preliminary data.</text>
</comment>
<dbReference type="RefSeq" id="WP_110439592.1">
    <property type="nucleotide sequence ID" value="NZ_CP046393.1"/>
</dbReference>
<dbReference type="Pfam" id="PF02643">
    <property type="entry name" value="DUF192"/>
    <property type="match status" value="1"/>
</dbReference>
<protein>
    <recommendedName>
        <fullName evidence="3">DUF192 domain-containing protein</fullName>
    </recommendedName>
</protein>
<dbReference type="EMBL" id="QGLT01000006">
    <property type="protein sequence ID" value="PXY98910.1"/>
    <property type="molecule type" value="Genomic_DNA"/>
</dbReference>
<dbReference type="AlphaFoldDB" id="A0A318MX57"/>
<name>A0A318MX57_9PROT</name>
<sequence length="159" mass="17500">MSREVVAENPDHVINKAQAELAKEPLTISSKDGRKHSFIIEVAKTPKEQEVGEMFRTSIPENGGMLFMWPAPQRSMMWMKNTLVSLDMVFIGVDHHIQAIAENTVPYSLAPVSSQGPVIATLELKGGITEKLGIKVGDVVDSAIFDNSILNEKKSVQNQ</sequence>
<evidence type="ECO:0000313" key="1">
    <source>
        <dbReference type="EMBL" id="PXY98910.1"/>
    </source>
</evidence>
<dbReference type="OrthoDB" id="9808290at2"/>
<dbReference type="Gene3D" id="2.60.120.1140">
    <property type="entry name" value="Protein of unknown function DUF192"/>
    <property type="match status" value="1"/>
</dbReference>
<dbReference type="InterPro" id="IPR038695">
    <property type="entry name" value="Saro_0823-like_sf"/>
</dbReference>
<keyword evidence="2" id="KW-1185">Reference proteome</keyword>